<comment type="caution">
    <text evidence="3">The sequence shown here is derived from an EMBL/GenBank/DDBJ whole genome shotgun (WGS) entry which is preliminary data.</text>
</comment>
<organism evidence="3 4">
    <name type="scientific">Tanacetum coccineum</name>
    <dbReference type="NCBI Taxonomy" id="301880"/>
    <lineage>
        <taxon>Eukaryota</taxon>
        <taxon>Viridiplantae</taxon>
        <taxon>Streptophyta</taxon>
        <taxon>Embryophyta</taxon>
        <taxon>Tracheophyta</taxon>
        <taxon>Spermatophyta</taxon>
        <taxon>Magnoliopsida</taxon>
        <taxon>eudicotyledons</taxon>
        <taxon>Gunneridae</taxon>
        <taxon>Pentapetalae</taxon>
        <taxon>asterids</taxon>
        <taxon>campanulids</taxon>
        <taxon>Asterales</taxon>
        <taxon>Asteraceae</taxon>
        <taxon>Asteroideae</taxon>
        <taxon>Anthemideae</taxon>
        <taxon>Anthemidinae</taxon>
        <taxon>Tanacetum</taxon>
    </lineage>
</organism>
<accession>A0ABQ5HTI8</accession>
<evidence type="ECO:0000259" key="2">
    <source>
        <dbReference type="Pfam" id="PF14111"/>
    </source>
</evidence>
<feature type="region of interest" description="Disordered" evidence="1">
    <location>
        <begin position="1"/>
        <end position="59"/>
    </location>
</feature>
<reference evidence="3" key="2">
    <citation type="submission" date="2022-01" db="EMBL/GenBank/DDBJ databases">
        <authorList>
            <person name="Yamashiro T."/>
            <person name="Shiraishi A."/>
            <person name="Satake H."/>
            <person name="Nakayama K."/>
        </authorList>
    </citation>
    <scope>NUCLEOTIDE SEQUENCE</scope>
</reference>
<dbReference type="PANTHER" id="PTHR31286">
    <property type="entry name" value="GLYCINE-RICH CELL WALL STRUCTURAL PROTEIN 1.8-LIKE"/>
    <property type="match status" value="1"/>
</dbReference>
<feature type="compositionally biased region" description="Basic residues" evidence="1">
    <location>
        <begin position="1"/>
        <end position="12"/>
    </location>
</feature>
<dbReference type="InterPro" id="IPR040256">
    <property type="entry name" value="At4g02000-like"/>
</dbReference>
<dbReference type="EMBL" id="BQNB010019955">
    <property type="protein sequence ID" value="GJT90791.1"/>
    <property type="molecule type" value="Genomic_DNA"/>
</dbReference>
<reference evidence="3" key="1">
    <citation type="journal article" date="2022" name="Int. J. Mol. Sci.">
        <title>Draft Genome of Tanacetum Coccineum: Genomic Comparison of Closely Related Tanacetum-Family Plants.</title>
        <authorList>
            <person name="Yamashiro T."/>
            <person name="Shiraishi A."/>
            <person name="Nakayama K."/>
            <person name="Satake H."/>
        </authorList>
    </citation>
    <scope>NUCLEOTIDE SEQUENCE</scope>
</reference>
<protein>
    <submittedName>
        <fullName evidence="3">Zinc knuckle CX2CX4HX4C containing protein</fullName>
    </submittedName>
</protein>
<dbReference type="PANTHER" id="PTHR31286:SF180">
    <property type="entry name" value="OS10G0362600 PROTEIN"/>
    <property type="match status" value="1"/>
</dbReference>
<keyword evidence="4" id="KW-1185">Reference proteome</keyword>
<feature type="compositionally biased region" description="Basic and acidic residues" evidence="1">
    <location>
        <begin position="20"/>
        <end position="37"/>
    </location>
</feature>
<name>A0ABQ5HTI8_9ASTR</name>
<gene>
    <name evidence="3" type="ORF">Tco_1079636</name>
</gene>
<dbReference type="Proteomes" id="UP001151760">
    <property type="component" value="Unassembled WGS sequence"/>
</dbReference>
<evidence type="ECO:0000313" key="4">
    <source>
        <dbReference type="Proteomes" id="UP001151760"/>
    </source>
</evidence>
<dbReference type="InterPro" id="IPR025558">
    <property type="entry name" value="DUF4283"/>
</dbReference>
<evidence type="ECO:0000313" key="3">
    <source>
        <dbReference type="EMBL" id="GJT90791.1"/>
    </source>
</evidence>
<dbReference type="Pfam" id="PF14111">
    <property type="entry name" value="DUF4283"/>
    <property type="match status" value="1"/>
</dbReference>
<feature type="domain" description="DUF4283" evidence="2">
    <location>
        <begin position="189"/>
        <end position="269"/>
    </location>
</feature>
<proteinExistence type="predicted"/>
<sequence length="357" mass="40367">METNRRSSKRQQKIPTHFNDYVHDLNKKKDCNKDKGISGKNKKGRDVTSKANSEGLSEAGNKEGLFDDCVGCDMNSRKEMVDNGSQKVQMEKCSSHDGFSVENGEMFIEKMKFGSVSDEMLINNEGSHDMELPNVSTGNPNTIHKSYANIAASVESIIDNKRMSIPTDYDELGNEYVIFDEELINDGCKRWLLTLCGFFVGFRMIISELRYNLRRMWSRYGLKDVIENDSGMFFFKFHHEEGLNHVLDNGPWMVNNKPLVVQKWDVNMNIERTEPDTLPLWVKLCNPPLEALTIKGISALASRIGKPLIMDAGTASMCKKDVGRIGYARVLVEVSAKKCLPEKIDIVYQNAAKEKTG</sequence>
<evidence type="ECO:0000256" key="1">
    <source>
        <dbReference type="SAM" id="MobiDB-lite"/>
    </source>
</evidence>